<evidence type="ECO:0000313" key="2">
    <source>
        <dbReference type="Proteomes" id="UP001292094"/>
    </source>
</evidence>
<keyword evidence="2" id="KW-1185">Reference proteome</keyword>
<evidence type="ECO:0000313" key="1">
    <source>
        <dbReference type="EMBL" id="KAK4291670.1"/>
    </source>
</evidence>
<reference evidence="1" key="1">
    <citation type="submission" date="2023-11" db="EMBL/GenBank/DDBJ databases">
        <title>Genome assemblies of two species of porcelain crab, Petrolisthes cinctipes and Petrolisthes manimaculis (Anomura: Porcellanidae).</title>
        <authorList>
            <person name="Angst P."/>
        </authorList>
    </citation>
    <scope>NUCLEOTIDE SEQUENCE</scope>
    <source>
        <strain evidence="1">PB745_02</strain>
        <tissue evidence="1">Gill</tissue>
    </source>
</reference>
<comment type="caution">
    <text evidence="1">The sequence shown here is derived from an EMBL/GenBank/DDBJ whole genome shotgun (WGS) entry which is preliminary data.</text>
</comment>
<name>A0AAE1NM69_9EUCA</name>
<organism evidence="1 2">
    <name type="scientific">Petrolisthes manimaculis</name>
    <dbReference type="NCBI Taxonomy" id="1843537"/>
    <lineage>
        <taxon>Eukaryota</taxon>
        <taxon>Metazoa</taxon>
        <taxon>Ecdysozoa</taxon>
        <taxon>Arthropoda</taxon>
        <taxon>Crustacea</taxon>
        <taxon>Multicrustacea</taxon>
        <taxon>Malacostraca</taxon>
        <taxon>Eumalacostraca</taxon>
        <taxon>Eucarida</taxon>
        <taxon>Decapoda</taxon>
        <taxon>Pleocyemata</taxon>
        <taxon>Anomura</taxon>
        <taxon>Galatheoidea</taxon>
        <taxon>Porcellanidae</taxon>
        <taxon>Petrolisthes</taxon>
    </lineage>
</organism>
<dbReference type="EMBL" id="JAWZYT010005079">
    <property type="protein sequence ID" value="KAK4291670.1"/>
    <property type="molecule type" value="Genomic_DNA"/>
</dbReference>
<accession>A0AAE1NM69</accession>
<proteinExistence type="predicted"/>
<protein>
    <submittedName>
        <fullName evidence="1">Uncharacterized protein</fullName>
    </submittedName>
</protein>
<dbReference type="Proteomes" id="UP001292094">
    <property type="component" value="Unassembled WGS sequence"/>
</dbReference>
<gene>
    <name evidence="1" type="ORF">Pmani_035507</name>
</gene>
<sequence>MPLAQPTSINSTRLDLCNTARQHSPLTIYVVDSDEWRQIEKKQTRDVPCCYEDRVHAFSHPPCIHEASTRSVNHCV</sequence>
<dbReference type="AlphaFoldDB" id="A0AAE1NM69"/>